<keyword evidence="3" id="KW-0804">Transcription</keyword>
<gene>
    <name evidence="6" type="ORF">ABT317_29170</name>
</gene>
<evidence type="ECO:0000256" key="3">
    <source>
        <dbReference type="ARBA" id="ARBA00023163"/>
    </source>
</evidence>
<evidence type="ECO:0000256" key="1">
    <source>
        <dbReference type="ARBA" id="ARBA00023015"/>
    </source>
</evidence>
<feature type="DNA-binding region" description="H-T-H motif" evidence="4">
    <location>
        <begin position="36"/>
        <end position="55"/>
    </location>
</feature>
<dbReference type="PRINTS" id="PR00455">
    <property type="entry name" value="HTHTETR"/>
</dbReference>
<comment type="caution">
    <text evidence="6">The sequence shown here is derived from an EMBL/GenBank/DDBJ whole genome shotgun (WGS) entry which is preliminary data.</text>
</comment>
<dbReference type="InterPro" id="IPR050109">
    <property type="entry name" value="HTH-type_TetR-like_transc_reg"/>
</dbReference>
<accession>A0ABV1W9P8</accession>
<keyword evidence="7" id="KW-1185">Reference proteome</keyword>
<dbReference type="Proteomes" id="UP001458415">
    <property type="component" value="Unassembled WGS sequence"/>
</dbReference>
<feature type="domain" description="HTH tetR-type" evidence="5">
    <location>
        <begin position="13"/>
        <end position="73"/>
    </location>
</feature>
<protein>
    <submittedName>
        <fullName evidence="6">TetR/AcrR family transcriptional regulator C-terminal domain-containing protein</fullName>
    </submittedName>
</protein>
<keyword evidence="2 4" id="KW-0238">DNA-binding</keyword>
<dbReference type="Pfam" id="PF02909">
    <property type="entry name" value="TetR_C_1"/>
    <property type="match status" value="1"/>
</dbReference>
<dbReference type="Pfam" id="PF00440">
    <property type="entry name" value="TetR_N"/>
    <property type="match status" value="1"/>
</dbReference>
<sequence>MAADGRSGRRAVGLSPQRIIEASLELLESDGPDKFTFRALGARLGADPTAVYRHFRDKDDLLLAIADELLARTLESFEPAADWRETLRVLCLRMRKVYLAHPHTAVLATVRTTRRPAEMRAVELILSALTQAGFPPDRAVHYYRALVDFALSWSCMAATYAALDAGARSGDESAWGREYALAPAQRYPHLAAAAPYLPEVDEEENFALALDLMLEAIAARAGKFRAEEAGERTPAS</sequence>
<dbReference type="SUPFAM" id="SSF48498">
    <property type="entry name" value="Tetracyclin repressor-like, C-terminal domain"/>
    <property type="match status" value="1"/>
</dbReference>
<evidence type="ECO:0000256" key="4">
    <source>
        <dbReference type="PROSITE-ProRule" id="PRU00335"/>
    </source>
</evidence>
<dbReference type="PROSITE" id="PS50977">
    <property type="entry name" value="HTH_TETR_2"/>
    <property type="match status" value="1"/>
</dbReference>
<dbReference type="SUPFAM" id="SSF46689">
    <property type="entry name" value="Homeodomain-like"/>
    <property type="match status" value="1"/>
</dbReference>
<dbReference type="PANTHER" id="PTHR30055">
    <property type="entry name" value="HTH-TYPE TRANSCRIPTIONAL REGULATOR RUTR"/>
    <property type="match status" value="1"/>
</dbReference>
<evidence type="ECO:0000259" key="5">
    <source>
        <dbReference type="PROSITE" id="PS50977"/>
    </source>
</evidence>
<dbReference type="InterPro" id="IPR004111">
    <property type="entry name" value="Repressor_TetR_C"/>
</dbReference>
<dbReference type="Gene3D" id="1.10.10.60">
    <property type="entry name" value="Homeodomain-like"/>
    <property type="match status" value="1"/>
</dbReference>
<evidence type="ECO:0000256" key="2">
    <source>
        <dbReference type="ARBA" id="ARBA00023125"/>
    </source>
</evidence>
<organism evidence="6 7">
    <name type="scientific">Streptomyces carpinensis</name>
    <dbReference type="NCBI Taxonomy" id="66369"/>
    <lineage>
        <taxon>Bacteria</taxon>
        <taxon>Bacillati</taxon>
        <taxon>Actinomycetota</taxon>
        <taxon>Actinomycetes</taxon>
        <taxon>Kitasatosporales</taxon>
        <taxon>Streptomycetaceae</taxon>
        <taxon>Streptomyces</taxon>
    </lineage>
</organism>
<keyword evidence="1" id="KW-0805">Transcription regulation</keyword>
<evidence type="ECO:0000313" key="7">
    <source>
        <dbReference type="Proteomes" id="UP001458415"/>
    </source>
</evidence>
<proteinExistence type="predicted"/>
<dbReference type="InterPro" id="IPR009057">
    <property type="entry name" value="Homeodomain-like_sf"/>
</dbReference>
<name>A0ABV1W9P8_9ACTN</name>
<evidence type="ECO:0000313" key="6">
    <source>
        <dbReference type="EMBL" id="MER6980933.1"/>
    </source>
</evidence>
<reference evidence="6 7" key="1">
    <citation type="submission" date="2024-06" db="EMBL/GenBank/DDBJ databases">
        <title>The Natural Products Discovery Center: Release of the First 8490 Sequenced Strains for Exploring Actinobacteria Biosynthetic Diversity.</title>
        <authorList>
            <person name="Kalkreuter E."/>
            <person name="Kautsar S.A."/>
            <person name="Yang D."/>
            <person name="Bader C.D."/>
            <person name="Teijaro C.N."/>
            <person name="Fluegel L."/>
            <person name="Davis C.M."/>
            <person name="Simpson J.R."/>
            <person name="Lauterbach L."/>
            <person name="Steele A.D."/>
            <person name="Gui C."/>
            <person name="Meng S."/>
            <person name="Li G."/>
            <person name="Viehrig K."/>
            <person name="Ye F."/>
            <person name="Su P."/>
            <person name="Kiefer A.F."/>
            <person name="Nichols A."/>
            <person name="Cepeda A.J."/>
            <person name="Yan W."/>
            <person name="Fan B."/>
            <person name="Jiang Y."/>
            <person name="Adhikari A."/>
            <person name="Zheng C.-J."/>
            <person name="Schuster L."/>
            <person name="Cowan T.M."/>
            <person name="Smanski M.J."/>
            <person name="Chevrette M.G."/>
            <person name="De Carvalho L.P.S."/>
            <person name="Shen B."/>
        </authorList>
    </citation>
    <scope>NUCLEOTIDE SEQUENCE [LARGE SCALE GENOMIC DNA]</scope>
    <source>
        <strain evidence="6 7">NPDC000634</strain>
    </source>
</reference>
<dbReference type="Gene3D" id="1.10.357.10">
    <property type="entry name" value="Tetracycline Repressor, domain 2"/>
    <property type="match status" value="1"/>
</dbReference>
<dbReference type="InterPro" id="IPR001647">
    <property type="entry name" value="HTH_TetR"/>
</dbReference>
<dbReference type="InterPro" id="IPR036271">
    <property type="entry name" value="Tet_transcr_reg_TetR-rel_C_sf"/>
</dbReference>
<dbReference type="PANTHER" id="PTHR30055:SF151">
    <property type="entry name" value="TRANSCRIPTIONAL REGULATORY PROTEIN"/>
    <property type="match status" value="1"/>
</dbReference>
<dbReference type="EMBL" id="JBEPCU010000654">
    <property type="protein sequence ID" value="MER6980933.1"/>
    <property type="molecule type" value="Genomic_DNA"/>
</dbReference>